<name>A0A9I9EBI6_CUCME</name>
<reference evidence="1" key="1">
    <citation type="submission" date="2023-03" db="UniProtKB">
        <authorList>
            <consortium name="EnsemblPlants"/>
        </authorList>
    </citation>
    <scope>IDENTIFICATION</scope>
</reference>
<proteinExistence type="predicted"/>
<protein>
    <submittedName>
        <fullName evidence="1">Uncharacterized protein</fullName>
    </submittedName>
</protein>
<organism evidence="1">
    <name type="scientific">Cucumis melo</name>
    <name type="common">Muskmelon</name>
    <dbReference type="NCBI Taxonomy" id="3656"/>
    <lineage>
        <taxon>Eukaryota</taxon>
        <taxon>Viridiplantae</taxon>
        <taxon>Streptophyta</taxon>
        <taxon>Embryophyta</taxon>
        <taxon>Tracheophyta</taxon>
        <taxon>Spermatophyta</taxon>
        <taxon>Magnoliopsida</taxon>
        <taxon>eudicotyledons</taxon>
        <taxon>Gunneridae</taxon>
        <taxon>Pentapetalae</taxon>
        <taxon>rosids</taxon>
        <taxon>fabids</taxon>
        <taxon>Cucurbitales</taxon>
        <taxon>Cucurbitaceae</taxon>
        <taxon>Benincaseae</taxon>
        <taxon>Cucumis</taxon>
    </lineage>
</organism>
<evidence type="ECO:0000313" key="1">
    <source>
        <dbReference type="EnsemblPlants" id="MELO3C031458.2.1"/>
    </source>
</evidence>
<sequence length="121" mass="13638">MTWHLTLSNTVNLSIVTNQSSQDKFILGSAYDIPVMHNSLSTQFAAKIIKGNTCLSQYCIRVDADCFQTTHMRTYSIQNGLEYKWSSNSEKSAIIENSEDRGVIEVRLLPVSYMRSHCPAS</sequence>
<dbReference type="Gramene" id="MELO3C031458.2.1">
    <property type="protein sequence ID" value="MELO3C031458.2.1"/>
    <property type="gene ID" value="MELO3C031458.2"/>
</dbReference>
<dbReference type="AlphaFoldDB" id="A0A9I9EBI6"/>
<accession>A0A9I9EBI6</accession>
<dbReference type="EnsemblPlants" id="MELO3C031458.2.1">
    <property type="protein sequence ID" value="MELO3C031458.2.1"/>
    <property type="gene ID" value="MELO3C031458.2"/>
</dbReference>